<feature type="transmembrane region" description="Helical" evidence="2">
    <location>
        <begin position="1142"/>
        <end position="1164"/>
    </location>
</feature>
<feature type="compositionally biased region" description="Basic and acidic residues" evidence="1">
    <location>
        <begin position="115"/>
        <end position="141"/>
    </location>
</feature>
<protein>
    <recommendedName>
        <fullName evidence="3">Hint domain-containing protein</fullName>
    </recommendedName>
</protein>
<dbReference type="InterPro" id="IPR030934">
    <property type="entry name" value="Intein_C"/>
</dbReference>
<dbReference type="PROSITE" id="PS50817">
    <property type="entry name" value="INTEIN_N_TER"/>
    <property type="match status" value="1"/>
</dbReference>
<dbReference type="Gene3D" id="2.170.16.10">
    <property type="entry name" value="Hedgehog/Intein (Hint) domain"/>
    <property type="match status" value="1"/>
</dbReference>
<feature type="region of interest" description="Disordered" evidence="1">
    <location>
        <begin position="336"/>
        <end position="519"/>
    </location>
</feature>
<dbReference type="SMART" id="SM00305">
    <property type="entry name" value="HintC"/>
    <property type="match status" value="1"/>
</dbReference>
<feature type="region of interest" description="Disordered" evidence="1">
    <location>
        <begin position="1"/>
        <end position="60"/>
    </location>
</feature>
<feature type="compositionally biased region" description="Basic and acidic residues" evidence="1">
    <location>
        <begin position="1292"/>
        <end position="1316"/>
    </location>
</feature>
<accession>A0A2D0ND00</accession>
<feature type="region of interest" description="Disordered" evidence="1">
    <location>
        <begin position="304"/>
        <end position="323"/>
    </location>
</feature>
<evidence type="ECO:0000256" key="2">
    <source>
        <dbReference type="SAM" id="Phobius"/>
    </source>
</evidence>
<feature type="compositionally biased region" description="Basic and acidic residues" evidence="1">
    <location>
        <begin position="336"/>
        <end position="391"/>
    </location>
</feature>
<dbReference type="InterPro" id="IPR003586">
    <property type="entry name" value="Hint_dom_C"/>
</dbReference>
<evidence type="ECO:0000313" key="4">
    <source>
        <dbReference type="EMBL" id="PHN06357.1"/>
    </source>
</evidence>
<dbReference type="InterPro" id="IPR025295">
    <property type="entry name" value="eCIS_core_dom"/>
</dbReference>
<comment type="caution">
    <text evidence="4">The sequence shown here is derived from an EMBL/GenBank/DDBJ whole genome shotgun (WGS) entry which is preliminary data.</text>
</comment>
<keyword evidence="2" id="KW-1133">Transmembrane helix</keyword>
<feature type="compositionally biased region" description="Basic residues" evidence="1">
    <location>
        <begin position="476"/>
        <end position="496"/>
    </location>
</feature>
<dbReference type="Pfam" id="PF07591">
    <property type="entry name" value="PT-HINT"/>
    <property type="match status" value="1"/>
</dbReference>
<evidence type="ECO:0000256" key="1">
    <source>
        <dbReference type="SAM" id="MobiDB-lite"/>
    </source>
</evidence>
<feature type="region of interest" description="Disordered" evidence="1">
    <location>
        <begin position="194"/>
        <end position="243"/>
    </location>
</feature>
<keyword evidence="2" id="KW-0472">Membrane</keyword>
<dbReference type="SUPFAM" id="SSF51294">
    <property type="entry name" value="Hedgehog/intein (Hint) domain"/>
    <property type="match status" value="1"/>
</dbReference>
<dbReference type="PROSITE" id="PS50818">
    <property type="entry name" value="INTEIN_C_TER"/>
    <property type="match status" value="1"/>
</dbReference>
<name>A0A2D0ND00_FLAN2</name>
<dbReference type="InterPro" id="IPR006141">
    <property type="entry name" value="Intein_N"/>
</dbReference>
<feature type="region of interest" description="Disordered" evidence="1">
    <location>
        <begin position="1393"/>
        <end position="1420"/>
    </location>
</feature>
<evidence type="ECO:0000313" key="5">
    <source>
        <dbReference type="Proteomes" id="UP000223913"/>
    </source>
</evidence>
<organism evidence="4 5">
    <name type="scientific">Flavilitoribacter nigricans (strain ATCC 23147 / DSM 23189 / NBRC 102662 / NCIMB 1420 / SS-2)</name>
    <name type="common">Lewinella nigricans</name>
    <dbReference type="NCBI Taxonomy" id="1122177"/>
    <lineage>
        <taxon>Bacteria</taxon>
        <taxon>Pseudomonadati</taxon>
        <taxon>Bacteroidota</taxon>
        <taxon>Saprospiria</taxon>
        <taxon>Saprospirales</taxon>
        <taxon>Lewinellaceae</taxon>
        <taxon>Flavilitoribacter</taxon>
    </lineage>
</organism>
<dbReference type="Pfam" id="PF13699">
    <property type="entry name" value="eCIS_core"/>
    <property type="match status" value="1"/>
</dbReference>
<dbReference type="CDD" id="cd00081">
    <property type="entry name" value="Hint"/>
    <property type="match status" value="1"/>
</dbReference>
<feature type="transmembrane region" description="Helical" evidence="2">
    <location>
        <begin position="1082"/>
        <end position="1103"/>
    </location>
</feature>
<dbReference type="GO" id="GO:0016539">
    <property type="term" value="P:intein-mediated protein splicing"/>
    <property type="evidence" value="ECO:0007669"/>
    <property type="project" value="InterPro"/>
</dbReference>
<keyword evidence="2" id="KW-0812">Transmembrane</keyword>
<keyword evidence="5" id="KW-1185">Reference proteome</keyword>
<feature type="compositionally biased region" description="Polar residues" evidence="1">
    <location>
        <begin position="1"/>
        <end position="23"/>
    </location>
</feature>
<evidence type="ECO:0000259" key="3">
    <source>
        <dbReference type="SMART" id="SM00305"/>
    </source>
</evidence>
<gene>
    <name evidence="4" type="ORF">CRP01_12365</name>
</gene>
<dbReference type="InterPro" id="IPR036844">
    <property type="entry name" value="Hint_dom_sf"/>
</dbReference>
<dbReference type="EMBL" id="PDUD01000018">
    <property type="protein sequence ID" value="PHN06357.1"/>
    <property type="molecule type" value="Genomic_DNA"/>
</dbReference>
<feature type="transmembrane region" description="Helical" evidence="2">
    <location>
        <begin position="1203"/>
        <end position="1228"/>
    </location>
</feature>
<proteinExistence type="predicted"/>
<feature type="compositionally biased region" description="Low complexity" evidence="1">
    <location>
        <begin position="392"/>
        <end position="403"/>
    </location>
</feature>
<feature type="region of interest" description="Disordered" evidence="1">
    <location>
        <begin position="115"/>
        <end position="158"/>
    </location>
</feature>
<dbReference type="NCBIfam" id="TIGR01443">
    <property type="entry name" value="intein_Cterm"/>
    <property type="match status" value="1"/>
</dbReference>
<feature type="domain" description="Hint" evidence="3">
    <location>
        <begin position="1529"/>
        <end position="1575"/>
    </location>
</feature>
<feature type="transmembrane region" description="Helical" evidence="2">
    <location>
        <begin position="1109"/>
        <end position="1130"/>
    </location>
</feature>
<reference evidence="4 5" key="1">
    <citation type="submission" date="2017-10" db="EMBL/GenBank/DDBJ databases">
        <title>The draft genome sequence of Lewinella nigricans NBRC 102662.</title>
        <authorList>
            <person name="Wang K."/>
        </authorList>
    </citation>
    <scope>NUCLEOTIDE SEQUENCE [LARGE SCALE GENOMIC DNA]</scope>
    <source>
        <strain evidence="4 5">NBRC 102662</strain>
    </source>
</reference>
<feature type="region of interest" description="Disordered" evidence="1">
    <location>
        <begin position="1238"/>
        <end position="1320"/>
    </location>
</feature>
<sequence length="1700" mass="181567">MNGNDLKTTENHSTSSNRQQQAKPTHFFEPESEQGFFSDRPSLQTKPFFPGGANSPGIQAKAQNNGLRIGRPNDQYEQEADRVADRVISQQKNNTGTVENSGNNTPPAVQAKCAHCEQKEQLQKKEEENTEPEGIRRKPIFESEGDDPAAGNAGGNIQRKCAECAEEEEGMVRRMPEEGHVGGRDNMIQRKCASCEAAEESIQPKAAQANAGSNSGGGNFSSRLESTKGGGQGLSGGTRKEMETSIGADFSGVRIHNNSESAELSQQIGAKAFTHGSDIYFNKGQYDPGSESGKHLLVHELPHTVQQGKSVRRKPEDGDAVPDIQAAFWDSVKTAAEKNKCKEKEKTEKKGSKEQAKSEETASIEKECSEKNPKPEQPPKGKDKPKGDEKPAAVGAKAGASVGDRQQNAPPPEKGQAAVPEDATADAKAAAGPCGPQPGAKAAGGTPAKATPAKAAPPPAKKEGPQNGPDAPQKGGGKKQRKGAKGKKGKGKKTAGKKGALPDTVKPQGLGEAASPKLMVERETQRARAMVATGGLMNSRVHATGLQFTPVQYLQPAADGAGNQARAEELANHQLSSVLAGGFIHSAAFKLNAFIDSAMQKSQMIKATVAARQGEIKEKIKTRRAEVQSNTAKLKAAALIKAAKAQVMINAQHQTTVQQIEAKALQSTLMVQMQYALKSQELAQKKAAQLQAIDATYNKAYGEIRNIGITVGGEAKARAEKHAVAYENAEGSNDAEVKKKVKNKIKDGFWDGYLTYNRYKARAKSARETGKQFREGMVEESQAQADKLVCDKPKDLEKVHAASTQAAESLKCTLDNALKGIATQRQSSLANAAALQAQMLTAVQSTLTTTLSKLTEQEAIQLQFIKDFGIRQSMAIERDAEMAITSLLSGANEAAAKLLTLITGFRDMVLTNEAPQSEIVRAQVQVMSTHFDGALSAVMTSFEQGYSAADQGLGGGGQQATSALDTYADTEIAASKQTAAVFTQAVNVCVAKTIAGYAKLLGGFVQQVDNTVATAMSTYDAVLTGLDGLFTQINTEITNRIKTNKENIEGGMRDSVEKDLDQKVCVEAEKAAKAVQPWWKTVLKILLVIVVIVIMIVVLGPAGGLLATVVQGAVAGAVAGAVIQIGNNLIDGKKWSDGVGKAIILGAIGGAFGGLGGHFAQVLVKGSQAASLTIGQHVLRGGIEMAFDAAGGILGDLAVGNPITLQGVLIGAGIGAGVSLGTGSFSFLKGKISNRFKPKTGAPDVKVSGGKGSGADVSAPKSDGNVPGSSKKPAKSKNSSDGADSTPSGRKKQVEATGKLKGEELSPKQLRDELHEGFANGKVRRGKGEYDLEVELPNGHTYKRKKNGKWCRFSDEFCILDDTLDGFRPRNYEEFDPETQRLIDEATAPTDKLLRNMDPDDAGIKAAKADDPTTSGGDRVRDMDYGDLGTSGSICFPGSTLVKTKLGDIPISEIKAGDIVKTWNVRKSKMELKPVTQVHFTHPTHLFDIFLNSGEIIQSTGKHPFWVEERSDWIEAKHLESGMTLRDLEGELHQIGKVSFSNVESLAYNLTVAGNSNFFVGKTGILVHNTARKKRPNFKSINTVQVDFYLITDMATGKVYVGQAEVGRGGYTKRYQEHIDEGRKKPRSWKANMEKKFRGRPRFVVQQLGRGTFNPIGAAITERHLAIKHGAIGTNGLNKHTILKVTTYQKHKHLFIGPCL</sequence>
<feature type="compositionally biased region" description="Low complexity" evidence="1">
    <location>
        <begin position="417"/>
        <end position="454"/>
    </location>
</feature>
<dbReference type="Proteomes" id="UP000223913">
    <property type="component" value="Unassembled WGS sequence"/>
</dbReference>